<evidence type="ECO:0000259" key="12">
    <source>
        <dbReference type="Pfam" id="PF01467"/>
    </source>
</evidence>
<dbReference type="PANTHER" id="PTHR39321">
    <property type="entry name" value="NICOTINATE-NUCLEOTIDE ADENYLYLTRANSFERASE-RELATED"/>
    <property type="match status" value="1"/>
</dbReference>
<dbReference type="RefSeq" id="WP_085443488.1">
    <property type="nucleotide sequence ID" value="NZ_LVJN01000020.1"/>
</dbReference>
<evidence type="ECO:0000256" key="1">
    <source>
        <dbReference type="ARBA" id="ARBA00002324"/>
    </source>
</evidence>
<name>A0A1Y2K3K9_9PROT</name>
<keyword evidence="4 11" id="KW-0662">Pyridine nucleotide biosynthesis</keyword>
<dbReference type="InterPro" id="IPR014729">
    <property type="entry name" value="Rossmann-like_a/b/a_fold"/>
</dbReference>
<dbReference type="PANTHER" id="PTHR39321:SF3">
    <property type="entry name" value="PHOSPHOPANTETHEINE ADENYLYLTRANSFERASE"/>
    <property type="match status" value="1"/>
</dbReference>
<evidence type="ECO:0000256" key="11">
    <source>
        <dbReference type="HAMAP-Rule" id="MF_00244"/>
    </source>
</evidence>
<gene>
    <name evidence="11" type="primary">nadD</name>
    <name evidence="13" type="ORF">MAIT1_01623</name>
</gene>
<feature type="domain" description="Cytidyltransferase-like" evidence="12">
    <location>
        <begin position="9"/>
        <end position="191"/>
    </location>
</feature>
<evidence type="ECO:0000256" key="5">
    <source>
        <dbReference type="ARBA" id="ARBA00022679"/>
    </source>
</evidence>
<comment type="similarity">
    <text evidence="3 11">Belongs to the NadD family.</text>
</comment>
<dbReference type="CDD" id="cd02165">
    <property type="entry name" value="NMNAT"/>
    <property type="match status" value="1"/>
</dbReference>
<keyword evidence="9 11" id="KW-0520">NAD</keyword>
<evidence type="ECO:0000256" key="7">
    <source>
        <dbReference type="ARBA" id="ARBA00022741"/>
    </source>
</evidence>
<reference evidence="13 14" key="1">
    <citation type="journal article" date="2016" name="BMC Genomics">
        <title>Combined genomic and structural analyses of a cultured magnetotactic bacterium reveals its niche adaptation to a dynamic environment.</title>
        <authorList>
            <person name="Araujo A.C."/>
            <person name="Morillo V."/>
            <person name="Cypriano J."/>
            <person name="Teixeira L.C."/>
            <person name="Leao P."/>
            <person name="Lyra S."/>
            <person name="Almeida L.G."/>
            <person name="Bazylinski D.A."/>
            <person name="Vasconcellos A.T."/>
            <person name="Abreu F."/>
            <person name="Lins U."/>
        </authorList>
    </citation>
    <scope>NUCLEOTIDE SEQUENCE [LARGE SCALE GENOMIC DNA]</scope>
    <source>
        <strain evidence="13 14">IT-1</strain>
    </source>
</reference>
<dbReference type="Pfam" id="PF01467">
    <property type="entry name" value="CTP_transf_like"/>
    <property type="match status" value="1"/>
</dbReference>
<dbReference type="Gene3D" id="3.40.50.620">
    <property type="entry name" value="HUPs"/>
    <property type="match status" value="1"/>
</dbReference>
<keyword evidence="5 11" id="KW-0808">Transferase</keyword>
<protein>
    <recommendedName>
        <fullName evidence="11">Probable nicotinate-nucleotide adenylyltransferase</fullName>
        <ecNumber evidence="11">2.7.7.18</ecNumber>
    </recommendedName>
    <alternativeName>
        <fullName evidence="11">Deamido-NAD(+) diphosphorylase</fullName>
    </alternativeName>
    <alternativeName>
        <fullName evidence="11">Deamido-NAD(+) pyrophosphorylase</fullName>
    </alternativeName>
    <alternativeName>
        <fullName evidence="11">Nicotinate mononucleotide adenylyltransferase</fullName>
        <shortName evidence="11">NaMN adenylyltransferase</shortName>
    </alternativeName>
</protein>
<keyword evidence="8 11" id="KW-0067">ATP-binding</keyword>
<proteinExistence type="inferred from homology"/>
<evidence type="ECO:0000256" key="9">
    <source>
        <dbReference type="ARBA" id="ARBA00023027"/>
    </source>
</evidence>
<evidence type="ECO:0000256" key="10">
    <source>
        <dbReference type="ARBA" id="ARBA00048721"/>
    </source>
</evidence>
<dbReference type="InterPro" id="IPR005248">
    <property type="entry name" value="NadD/NMNAT"/>
</dbReference>
<evidence type="ECO:0000256" key="4">
    <source>
        <dbReference type="ARBA" id="ARBA00022642"/>
    </source>
</evidence>
<dbReference type="EMBL" id="LVJN01000020">
    <property type="protein sequence ID" value="OSM01615.1"/>
    <property type="molecule type" value="Genomic_DNA"/>
</dbReference>
<dbReference type="Proteomes" id="UP000194003">
    <property type="component" value="Unassembled WGS sequence"/>
</dbReference>
<evidence type="ECO:0000313" key="13">
    <source>
        <dbReference type="EMBL" id="OSM01615.1"/>
    </source>
</evidence>
<accession>A0A1Y2K3K9</accession>
<dbReference type="OrthoDB" id="5295945at2"/>
<dbReference type="GO" id="GO:0009435">
    <property type="term" value="P:NAD+ biosynthetic process"/>
    <property type="evidence" value="ECO:0007669"/>
    <property type="project" value="UniProtKB-UniRule"/>
</dbReference>
<dbReference type="SUPFAM" id="SSF52374">
    <property type="entry name" value="Nucleotidylyl transferase"/>
    <property type="match status" value="1"/>
</dbReference>
<dbReference type="GO" id="GO:0004515">
    <property type="term" value="F:nicotinate-nucleotide adenylyltransferase activity"/>
    <property type="evidence" value="ECO:0007669"/>
    <property type="project" value="UniProtKB-UniRule"/>
</dbReference>
<comment type="function">
    <text evidence="1 11">Catalyzes the reversible adenylation of nicotinate mononucleotide (NaMN) to nicotinic acid adenine dinucleotide (NaAD).</text>
</comment>
<dbReference type="EC" id="2.7.7.18" evidence="11"/>
<dbReference type="NCBIfam" id="TIGR00482">
    <property type="entry name" value="nicotinate (nicotinamide) nucleotide adenylyltransferase"/>
    <property type="match status" value="1"/>
</dbReference>
<dbReference type="NCBIfam" id="NF000840">
    <property type="entry name" value="PRK00071.1-3"/>
    <property type="match status" value="1"/>
</dbReference>
<comment type="catalytic activity">
    <reaction evidence="10 11">
        <text>nicotinate beta-D-ribonucleotide + ATP + H(+) = deamido-NAD(+) + diphosphate</text>
        <dbReference type="Rhea" id="RHEA:22860"/>
        <dbReference type="ChEBI" id="CHEBI:15378"/>
        <dbReference type="ChEBI" id="CHEBI:30616"/>
        <dbReference type="ChEBI" id="CHEBI:33019"/>
        <dbReference type="ChEBI" id="CHEBI:57502"/>
        <dbReference type="ChEBI" id="CHEBI:58437"/>
        <dbReference type="EC" id="2.7.7.18"/>
    </reaction>
</comment>
<dbReference type="NCBIfam" id="TIGR00125">
    <property type="entry name" value="cyt_tran_rel"/>
    <property type="match status" value="1"/>
</dbReference>
<dbReference type="AlphaFoldDB" id="A0A1Y2K3K9"/>
<dbReference type="HAMAP" id="MF_00244">
    <property type="entry name" value="NaMN_adenylyltr"/>
    <property type="match status" value="1"/>
</dbReference>
<evidence type="ECO:0000313" key="14">
    <source>
        <dbReference type="Proteomes" id="UP000194003"/>
    </source>
</evidence>
<comment type="pathway">
    <text evidence="2 11">Cofactor biosynthesis; NAD(+) biosynthesis; deamido-NAD(+) from nicotinate D-ribonucleotide: step 1/1.</text>
</comment>
<keyword evidence="6 11" id="KW-0548">Nucleotidyltransferase</keyword>
<evidence type="ECO:0000256" key="6">
    <source>
        <dbReference type="ARBA" id="ARBA00022695"/>
    </source>
</evidence>
<organism evidence="13 14">
    <name type="scientific">Magnetofaba australis IT-1</name>
    <dbReference type="NCBI Taxonomy" id="1434232"/>
    <lineage>
        <taxon>Bacteria</taxon>
        <taxon>Pseudomonadati</taxon>
        <taxon>Pseudomonadota</taxon>
        <taxon>Magnetococcia</taxon>
        <taxon>Magnetococcales</taxon>
        <taxon>Magnetococcaceae</taxon>
        <taxon>Magnetofaba</taxon>
    </lineage>
</organism>
<dbReference type="GO" id="GO:0005524">
    <property type="term" value="F:ATP binding"/>
    <property type="evidence" value="ECO:0007669"/>
    <property type="project" value="UniProtKB-KW"/>
</dbReference>
<keyword evidence="14" id="KW-1185">Reference proteome</keyword>
<dbReference type="UniPathway" id="UPA00253">
    <property type="reaction ID" value="UER00332"/>
</dbReference>
<comment type="caution">
    <text evidence="13">The sequence shown here is derived from an EMBL/GenBank/DDBJ whole genome shotgun (WGS) entry which is preliminary data.</text>
</comment>
<dbReference type="STRING" id="1434232.MAIT1_01623"/>
<evidence type="ECO:0000256" key="3">
    <source>
        <dbReference type="ARBA" id="ARBA00009014"/>
    </source>
</evidence>
<dbReference type="InterPro" id="IPR004821">
    <property type="entry name" value="Cyt_trans-like"/>
</dbReference>
<keyword evidence="7 11" id="KW-0547">Nucleotide-binding</keyword>
<evidence type="ECO:0000256" key="8">
    <source>
        <dbReference type="ARBA" id="ARBA00022840"/>
    </source>
</evidence>
<sequence length="221" mass="25008">MIQAQRIGLMGGSFDPPHHGHLRAALEAVEALRLDRLLFIPTGAHPFKGESQRMPPQHRLAMTRLAIADEPRFDVSDIEIQRAGTAYTIDTLRDLSQQFPADELILLLGADLLGELHLWKDWRELLEYAHLCVMNRPGYDARPACSLASGVLLKHQAPPDGEPIPDYDDQYFYGALTIRDLEISSTDLRQRLRQGRSIRYFTPEPVIAYIQEHGLYGQATQ</sequence>
<evidence type="ECO:0000256" key="2">
    <source>
        <dbReference type="ARBA" id="ARBA00005019"/>
    </source>
</evidence>